<evidence type="ECO:0000256" key="1">
    <source>
        <dbReference type="SAM" id="MobiDB-lite"/>
    </source>
</evidence>
<dbReference type="AlphaFoldDB" id="A0A1I7JWJ8"/>
<feature type="region of interest" description="Disordered" evidence="1">
    <location>
        <begin position="289"/>
        <end position="313"/>
    </location>
</feature>
<dbReference type="Proteomes" id="UP000199391">
    <property type="component" value="Unassembled WGS sequence"/>
</dbReference>
<organism evidence="2 3">
    <name type="scientific">Pseudoduganella namucuonensis</name>
    <dbReference type="NCBI Taxonomy" id="1035707"/>
    <lineage>
        <taxon>Bacteria</taxon>
        <taxon>Pseudomonadati</taxon>
        <taxon>Pseudomonadota</taxon>
        <taxon>Betaproteobacteria</taxon>
        <taxon>Burkholderiales</taxon>
        <taxon>Oxalobacteraceae</taxon>
        <taxon>Telluria group</taxon>
        <taxon>Pseudoduganella</taxon>
    </lineage>
</organism>
<protein>
    <submittedName>
        <fullName evidence="2">Uncharacterized protein</fullName>
    </submittedName>
</protein>
<accession>A0A1I7JWJ8</accession>
<proteinExistence type="predicted"/>
<reference evidence="3" key="1">
    <citation type="submission" date="2016-10" db="EMBL/GenBank/DDBJ databases">
        <authorList>
            <person name="Varghese N."/>
            <person name="Submissions S."/>
        </authorList>
    </citation>
    <scope>NUCLEOTIDE SEQUENCE [LARGE SCALE GENOMIC DNA]</scope>
    <source>
        <strain evidence="3">CGMCC 1.11014</strain>
    </source>
</reference>
<name>A0A1I7JWJ8_9BURK</name>
<sequence length="346" mass="36369">MELLPARGGLHIYLAPRRLVAVVRRGGRIVEDGALHIPLVNPGSQWKIPVAALRGLLGQTATPGTVPPRSPSRALATAGGAEGLSPDSRRGAIDRAVAARLPVSISLSGRWCQMVLAPWSDALMAEPAASRFLQMQLSAVYGDAARTWSVSCDDAPYGHPRLACGIDADLLESLQSILAEHRLRCAAIEPLVGTVCRTLDGKPTAFAVAEQGRLSMAVLSRSRVTAFQTQPCGDNWHNELAQAWQRWTLRAPELAAIDDVAVMDLSGVARHAQADRLPAHFRLVEPPFGPAADFSRPNDTANAAAPLHRAPPAAQAEAKAATEVGAEAAAATEAGDSAMVKLGAAA</sequence>
<evidence type="ECO:0000313" key="2">
    <source>
        <dbReference type="EMBL" id="SFU89571.1"/>
    </source>
</evidence>
<feature type="region of interest" description="Disordered" evidence="1">
    <location>
        <begin position="61"/>
        <end position="87"/>
    </location>
</feature>
<feature type="compositionally biased region" description="Low complexity" evidence="1">
    <location>
        <begin position="301"/>
        <end position="313"/>
    </location>
</feature>
<keyword evidence="3" id="KW-1185">Reference proteome</keyword>
<dbReference type="STRING" id="1035707.SAMN05216552_1013110"/>
<gene>
    <name evidence="2" type="ORF">SAMN05216552_1013110</name>
</gene>
<evidence type="ECO:0000313" key="3">
    <source>
        <dbReference type="Proteomes" id="UP000199391"/>
    </source>
</evidence>
<dbReference type="EMBL" id="FPBO01000013">
    <property type="protein sequence ID" value="SFU89571.1"/>
    <property type="molecule type" value="Genomic_DNA"/>
</dbReference>